<dbReference type="EMBL" id="AOGX02000024">
    <property type="protein sequence ID" value="EOQ88274.1"/>
    <property type="molecule type" value="Genomic_DNA"/>
</dbReference>
<proteinExistence type="predicted"/>
<organism evidence="1 2">
    <name type="scientific">Leptospira yanagawae serovar Saopaulo str. Sao Paulo = ATCC 700523</name>
    <dbReference type="NCBI Taxonomy" id="1249483"/>
    <lineage>
        <taxon>Bacteria</taxon>
        <taxon>Pseudomonadati</taxon>
        <taxon>Spirochaetota</taxon>
        <taxon>Spirochaetia</taxon>
        <taxon>Leptospirales</taxon>
        <taxon>Leptospiraceae</taxon>
        <taxon>Leptospira</taxon>
    </lineage>
</organism>
<dbReference type="Proteomes" id="UP000013996">
    <property type="component" value="Unassembled WGS sequence"/>
</dbReference>
<protein>
    <submittedName>
        <fullName evidence="1">Uncharacterized protein</fullName>
    </submittedName>
</protein>
<dbReference type="AlphaFoldDB" id="A0A5E8HAS5"/>
<accession>A0A5E8HAS5</accession>
<reference evidence="1 2" key="1">
    <citation type="submission" date="2013-04" db="EMBL/GenBank/DDBJ databases">
        <authorList>
            <person name="Harkins D.M."/>
            <person name="Durkin A.S."/>
            <person name="Brinkac L.M."/>
            <person name="Haft D.H."/>
            <person name="Selengut J.D."/>
            <person name="Sanka R."/>
            <person name="DePew J."/>
            <person name="Purushe J."/>
            <person name="Hartskeerl R.A."/>
            <person name="Ahmed A."/>
            <person name="van der Linden H."/>
            <person name="Goris M.G.A."/>
            <person name="Vinetz J.M."/>
            <person name="Sutton G.G."/>
            <person name="Nierman W.C."/>
            <person name="Fouts D.E."/>
        </authorList>
    </citation>
    <scope>NUCLEOTIDE SEQUENCE [LARGE SCALE GENOMIC DNA]</scope>
    <source>
        <strain evidence="1 2">Sao Paulo</strain>
    </source>
</reference>
<dbReference type="STRING" id="1249483.LEP1GSC202_3057"/>
<sequence length="48" mass="5809">MSKEQMGMRKRMDFCTAGFGSIEREFYTYRKNQWKTREKFGAVSPVFF</sequence>
<gene>
    <name evidence="1" type="ORF">LEP1GSC202_3057</name>
</gene>
<evidence type="ECO:0000313" key="2">
    <source>
        <dbReference type="Proteomes" id="UP000013996"/>
    </source>
</evidence>
<name>A0A5E8HAS5_9LEPT</name>
<dbReference type="OrthoDB" id="9909915at2"/>
<comment type="caution">
    <text evidence="1">The sequence shown here is derived from an EMBL/GenBank/DDBJ whole genome shotgun (WGS) entry which is preliminary data.</text>
</comment>
<evidence type="ECO:0000313" key="1">
    <source>
        <dbReference type="EMBL" id="EOQ88274.1"/>
    </source>
</evidence>